<keyword evidence="2" id="KW-1185">Reference proteome</keyword>
<organism evidence="1 2">
    <name type="scientific">Flavobacterium ammonificans</name>
    <dbReference type="NCBI Taxonomy" id="1751056"/>
    <lineage>
        <taxon>Bacteria</taxon>
        <taxon>Pseudomonadati</taxon>
        <taxon>Bacteroidota</taxon>
        <taxon>Flavobacteriia</taxon>
        <taxon>Flavobacteriales</taxon>
        <taxon>Flavobacteriaceae</taxon>
        <taxon>Flavobacterium</taxon>
    </lineage>
</organism>
<proteinExistence type="predicted"/>
<protein>
    <submittedName>
        <fullName evidence="1">Uncharacterized protein</fullName>
    </submittedName>
</protein>
<evidence type="ECO:0000313" key="2">
    <source>
        <dbReference type="Proteomes" id="UP001319865"/>
    </source>
</evidence>
<name>A0ABM7UZJ9_9FLAO</name>
<sequence length="119" mass="14211">MEQLIKIDPLTDEKFIAKRANQRFATAENKIRYHNRKNAEINKERAFIDRPCKQSHLILKALYNPKSDNIYNRYFLEGKGLRFDAFNRIVDTKYGKLHAYYEYAIRMIPNSDNVQIIKL</sequence>
<gene>
    <name evidence="1" type="ORF">GENT11_13990</name>
</gene>
<evidence type="ECO:0000313" key="1">
    <source>
        <dbReference type="EMBL" id="BDB53087.1"/>
    </source>
</evidence>
<accession>A0ABM7UZJ9</accession>
<reference evidence="1 2" key="2">
    <citation type="journal article" date="2022" name="Microorganisms">
        <title>Complete Genome Sequences of Two Flavobacterium ammonificans Strains and a Flavobacterium ammoniigenes Strain of Ammonifying Bacterioplankton Isolated from Surface River Water.</title>
        <authorList>
            <person name="Suda W."/>
            <person name="Ogata Y."/>
            <person name="Shindo C."/>
            <person name="Watanabe K."/>
        </authorList>
    </citation>
    <scope>NUCLEOTIDE SEQUENCE [LARGE SCALE GENOMIC DNA]</scope>
    <source>
        <strain evidence="1 2">GENT11</strain>
    </source>
</reference>
<dbReference type="Proteomes" id="UP001319865">
    <property type="component" value="Chromosome"/>
</dbReference>
<dbReference type="EMBL" id="AP025183">
    <property type="protein sequence ID" value="BDB53087.1"/>
    <property type="molecule type" value="Genomic_DNA"/>
</dbReference>
<reference evidence="1 2" key="1">
    <citation type="journal article" date="2022" name="Int. J. Syst. Evol. Microbiol.">
        <title>Flavobacterium ammonificans sp. nov. and Flavobacterium ammoniigenes sp. nov., ammonifying bacteria isolated from surface river water.</title>
        <authorList>
            <person name="Watanabe K."/>
            <person name="Kitamura T."/>
            <person name="Ogata Y."/>
            <person name="Shindo C."/>
            <person name="Suda W."/>
        </authorList>
    </citation>
    <scope>NUCLEOTIDE SEQUENCE [LARGE SCALE GENOMIC DNA]</scope>
    <source>
        <strain evidence="1 2">GENT11</strain>
    </source>
</reference>
<dbReference type="RefSeq" id="WP_229329160.1">
    <property type="nucleotide sequence ID" value="NZ_AP025183.1"/>
</dbReference>